<dbReference type="InterPro" id="IPR031009">
    <property type="entry name" value="Tcm_partner"/>
</dbReference>
<dbReference type="OrthoDB" id="8445532at2"/>
<proteinExistence type="predicted"/>
<keyword evidence="3" id="KW-1185">Reference proteome</keyword>
<dbReference type="Proteomes" id="UP000255265">
    <property type="component" value="Unassembled WGS sequence"/>
</dbReference>
<name>A0A370FG40_9BURK</name>
<reference evidence="2 3" key="1">
    <citation type="submission" date="2018-07" db="EMBL/GenBank/DDBJ databases">
        <title>Genomic Encyclopedia of Type Strains, Phase IV (KMG-IV): sequencing the most valuable type-strain genomes for metagenomic binning, comparative biology and taxonomic classification.</title>
        <authorList>
            <person name="Goeker M."/>
        </authorList>
    </citation>
    <scope>NUCLEOTIDE SEQUENCE [LARGE SCALE GENOMIC DNA]</scope>
    <source>
        <strain evidence="2 3">DSM 21352</strain>
    </source>
</reference>
<organism evidence="2 3">
    <name type="scientific">Pseudacidovorax intermedius</name>
    <dbReference type="NCBI Taxonomy" id="433924"/>
    <lineage>
        <taxon>Bacteria</taxon>
        <taxon>Pseudomonadati</taxon>
        <taxon>Pseudomonadota</taxon>
        <taxon>Betaproteobacteria</taxon>
        <taxon>Burkholderiales</taxon>
        <taxon>Comamonadaceae</taxon>
        <taxon>Pseudacidovorax</taxon>
    </lineage>
</organism>
<feature type="compositionally biased region" description="Basic and acidic residues" evidence="1">
    <location>
        <begin position="1"/>
        <end position="19"/>
    </location>
</feature>
<evidence type="ECO:0000256" key="1">
    <source>
        <dbReference type="SAM" id="MobiDB-lite"/>
    </source>
</evidence>
<comment type="caution">
    <text evidence="2">The sequence shown here is derived from an EMBL/GenBank/DDBJ whole genome shotgun (WGS) entry which is preliminary data.</text>
</comment>
<feature type="region of interest" description="Disordered" evidence="1">
    <location>
        <begin position="1"/>
        <end position="30"/>
    </location>
</feature>
<protein>
    <submittedName>
        <fullName evidence="2">Three-Cys-motif partner protein</fullName>
    </submittedName>
</protein>
<dbReference type="RefSeq" id="WP_114803015.1">
    <property type="nucleotide sequence ID" value="NZ_QQAV01000004.1"/>
</dbReference>
<dbReference type="EMBL" id="QQAV01000004">
    <property type="protein sequence ID" value="RDI25180.1"/>
    <property type="molecule type" value="Genomic_DNA"/>
</dbReference>
<dbReference type="NCBIfam" id="TIGR04474">
    <property type="entry name" value="tcm_partner"/>
    <property type="match status" value="1"/>
</dbReference>
<accession>A0A370FG40</accession>
<sequence length="322" mass="36870">MGSIPRDKGPDTHSLKLFDADELTDPPQTAGGVVEMPSTFRKSAFDGYPVWTENKSKLIQQYVYHFIMVTHHGTYIDGFAGPQVEEYNDDSWSAKRVLEIKPPWIRRFMLCDLSPAQVGRLEQLKQERRDAGDKRKIEILGGDFNVVVDSILTPDNIGEREATFCLLDQRTFECQWKTVEKLAAYKSLSKIELFYFVPVGWLNRAMSRTTKQEDKLRAWWGRDDVDIVRNARQVDVAELFVDRFQRELGYKKALAWPIHDRGSEGRVMYYMIHATDHPQAPKLMNRSYWKSTKAAEPMAHTQAVLEGFELGGAPLQGPPAGE</sequence>
<dbReference type="AlphaFoldDB" id="A0A370FG40"/>
<gene>
    <name evidence="2" type="ORF">DFR41_104237</name>
</gene>
<evidence type="ECO:0000313" key="3">
    <source>
        <dbReference type="Proteomes" id="UP000255265"/>
    </source>
</evidence>
<evidence type="ECO:0000313" key="2">
    <source>
        <dbReference type="EMBL" id="RDI25180.1"/>
    </source>
</evidence>